<evidence type="ECO:0000313" key="1">
    <source>
        <dbReference type="EMBL" id="GBL98565.1"/>
    </source>
</evidence>
<sequence>MQLQMRKISRKTQILFRLDGYHHLLYYHRGSYIDREGWLMLLAFSLSRSGSWSWSDGNCTPIYTWTNSARTELHLLNILHGRIKFYLPPHGEVRDENAKVREAATCKRIYSTQIERVDIAVLMVYFMYIALKIYLDKQRMSGALRKGALQSPFGPRIQSIFQFSGHSFKWGIHESDHDNPSPLGTPMH</sequence>
<accession>A0A4Y2C479</accession>
<proteinExistence type="predicted"/>
<gene>
    <name evidence="1" type="ORF">AVEN_19637_1</name>
</gene>
<keyword evidence="2" id="KW-1185">Reference proteome</keyword>
<organism evidence="1 2">
    <name type="scientific">Araneus ventricosus</name>
    <name type="common">Orbweaver spider</name>
    <name type="synonym">Epeira ventricosa</name>
    <dbReference type="NCBI Taxonomy" id="182803"/>
    <lineage>
        <taxon>Eukaryota</taxon>
        <taxon>Metazoa</taxon>
        <taxon>Ecdysozoa</taxon>
        <taxon>Arthropoda</taxon>
        <taxon>Chelicerata</taxon>
        <taxon>Arachnida</taxon>
        <taxon>Araneae</taxon>
        <taxon>Araneomorphae</taxon>
        <taxon>Entelegynae</taxon>
        <taxon>Araneoidea</taxon>
        <taxon>Araneidae</taxon>
        <taxon>Araneus</taxon>
    </lineage>
</organism>
<dbReference type="Proteomes" id="UP000499080">
    <property type="component" value="Unassembled WGS sequence"/>
</dbReference>
<name>A0A4Y2C479_ARAVE</name>
<protein>
    <submittedName>
        <fullName evidence="1">Uncharacterized protein</fullName>
    </submittedName>
</protein>
<reference evidence="1 2" key="1">
    <citation type="journal article" date="2019" name="Sci. Rep.">
        <title>Orb-weaving spider Araneus ventricosus genome elucidates the spidroin gene catalogue.</title>
        <authorList>
            <person name="Kono N."/>
            <person name="Nakamura H."/>
            <person name="Ohtoshi R."/>
            <person name="Moran D.A.P."/>
            <person name="Shinohara A."/>
            <person name="Yoshida Y."/>
            <person name="Fujiwara M."/>
            <person name="Mori M."/>
            <person name="Tomita M."/>
            <person name="Arakawa K."/>
        </authorList>
    </citation>
    <scope>NUCLEOTIDE SEQUENCE [LARGE SCALE GENOMIC DNA]</scope>
</reference>
<evidence type="ECO:0000313" key="2">
    <source>
        <dbReference type="Proteomes" id="UP000499080"/>
    </source>
</evidence>
<comment type="caution">
    <text evidence="1">The sequence shown here is derived from an EMBL/GenBank/DDBJ whole genome shotgun (WGS) entry which is preliminary data.</text>
</comment>
<dbReference type="EMBL" id="BGPR01000141">
    <property type="protein sequence ID" value="GBL98565.1"/>
    <property type="molecule type" value="Genomic_DNA"/>
</dbReference>
<dbReference type="AlphaFoldDB" id="A0A4Y2C479"/>